<dbReference type="RefSeq" id="WP_008045806.1">
    <property type="nucleotide sequence ID" value="NZ_CH724152.1"/>
</dbReference>
<keyword evidence="9" id="KW-1185">Reference proteome</keyword>
<keyword evidence="2 5" id="KW-0489">Methyltransferase</keyword>
<feature type="binding site" evidence="6">
    <location>
        <position position="146"/>
    </location>
    <ligand>
        <name>S-adenosyl-L-methionine</name>
        <dbReference type="ChEBI" id="CHEBI:59789"/>
    </ligand>
</feature>
<dbReference type="InterPro" id="IPR029063">
    <property type="entry name" value="SAM-dependent_MTases_sf"/>
</dbReference>
<dbReference type="GO" id="GO:0032259">
    <property type="term" value="P:methylation"/>
    <property type="evidence" value="ECO:0007669"/>
    <property type="project" value="UniProtKB-KW"/>
</dbReference>
<dbReference type="PIRSF" id="PIRSF000410">
    <property type="entry name" value="CheR"/>
    <property type="match status" value="1"/>
</dbReference>
<dbReference type="STRING" id="314283.MED297_08406"/>
<feature type="domain" description="CheR-type methyltransferase" evidence="7">
    <location>
        <begin position="6"/>
        <end position="276"/>
    </location>
</feature>
<protein>
    <recommendedName>
        <fullName evidence="5">Chemotaxis protein methyltransferase</fullName>
        <ecNumber evidence="5">2.1.1.80</ecNumber>
    </recommendedName>
</protein>
<keyword evidence="3 5" id="KW-0808">Transferase</keyword>
<dbReference type="OrthoDB" id="9816309at2"/>
<comment type="caution">
    <text evidence="8">The sequence shown here is derived from an EMBL/GenBank/DDBJ whole genome shotgun (WGS) entry which is preliminary data.</text>
</comment>
<feature type="binding site" evidence="6">
    <location>
        <position position="122"/>
    </location>
    <ligand>
        <name>S-adenosyl-L-methionine</name>
        <dbReference type="ChEBI" id="CHEBI:59789"/>
    </ligand>
</feature>
<accession>A4BD14</accession>
<dbReference type="SMART" id="SM00138">
    <property type="entry name" value="MeTrc"/>
    <property type="match status" value="1"/>
</dbReference>
<keyword evidence="4 5" id="KW-0949">S-adenosyl-L-methionine</keyword>
<reference evidence="8 9" key="1">
    <citation type="submission" date="2006-02" db="EMBL/GenBank/DDBJ databases">
        <authorList>
            <person name="Pinhassi J."/>
            <person name="Pedros-Alio C."/>
            <person name="Ferriera S."/>
            <person name="Johnson J."/>
            <person name="Kravitz S."/>
            <person name="Halpern A."/>
            <person name="Remington K."/>
            <person name="Beeson K."/>
            <person name="Tran B."/>
            <person name="Rogers Y.-H."/>
            <person name="Friedman R."/>
            <person name="Venter J.C."/>
        </authorList>
    </citation>
    <scope>NUCLEOTIDE SEQUENCE [LARGE SCALE GENOMIC DNA]</scope>
    <source>
        <strain evidence="8 9">MED297</strain>
    </source>
</reference>
<comment type="function">
    <text evidence="5">Methylation of the membrane-bound methyl-accepting chemotaxis proteins (MCP) to form gamma-glutamyl methyl ester residues in MCP.</text>
</comment>
<name>A4BD14_9GAMM</name>
<dbReference type="Gene3D" id="1.10.155.10">
    <property type="entry name" value="Chemotaxis receptor methyltransferase CheR, N-terminal domain"/>
    <property type="match status" value="1"/>
</dbReference>
<dbReference type="PROSITE" id="PS50123">
    <property type="entry name" value="CHER"/>
    <property type="match status" value="1"/>
</dbReference>
<dbReference type="InterPro" id="IPR022642">
    <property type="entry name" value="CheR_C"/>
</dbReference>
<dbReference type="Pfam" id="PF03705">
    <property type="entry name" value="CheR_N"/>
    <property type="match status" value="1"/>
</dbReference>
<evidence type="ECO:0000313" key="9">
    <source>
        <dbReference type="Proteomes" id="UP000005953"/>
    </source>
</evidence>
<evidence type="ECO:0000313" key="8">
    <source>
        <dbReference type="EMBL" id="EAR10096.1"/>
    </source>
</evidence>
<dbReference type="AlphaFoldDB" id="A4BD14"/>
<dbReference type="SUPFAM" id="SSF53335">
    <property type="entry name" value="S-adenosyl-L-methionine-dependent methyltransferases"/>
    <property type="match status" value="1"/>
</dbReference>
<dbReference type="PRINTS" id="PR00996">
    <property type="entry name" value="CHERMTFRASE"/>
</dbReference>
<evidence type="ECO:0000256" key="2">
    <source>
        <dbReference type="ARBA" id="ARBA00022603"/>
    </source>
</evidence>
<feature type="binding site" evidence="6">
    <location>
        <begin position="221"/>
        <end position="222"/>
    </location>
    <ligand>
        <name>S-adenosyl-L-methionine</name>
        <dbReference type="ChEBI" id="CHEBI:59789"/>
    </ligand>
</feature>
<dbReference type="InterPro" id="IPR036804">
    <property type="entry name" value="CheR_N_sf"/>
</dbReference>
<comment type="catalytic activity">
    <reaction evidence="1 5">
        <text>L-glutamyl-[protein] + S-adenosyl-L-methionine = [protein]-L-glutamate 5-O-methyl ester + S-adenosyl-L-homocysteine</text>
        <dbReference type="Rhea" id="RHEA:24452"/>
        <dbReference type="Rhea" id="RHEA-COMP:10208"/>
        <dbReference type="Rhea" id="RHEA-COMP:10311"/>
        <dbReference type="ChEBI" id="CHEBI:29973"/>
        <dbReference type="ChEBI" id="CHEBI:57856"/>
        <dbReference type="ChEBI" id="CHEBI:59789"/>
        <dbReference type="ChEBI" id="CHEBI:82795"/>
        <dbReference type="EC" id="2.1.1.80"/>
    </reaction>
</comment>
<dbReference type="Pfam" id="PF01739">
    <property type="entry name" value="CheR"/>
    <property type="match status" value="1"/>
</dbReference>
<evidence type="ECO:0000259" key="7">
    <source>
        <dbReference type="PROSITE" id="PS50123"/>
    </source>
</evidence>
<dbReference type="InterPro" id="IPR026024">
    <property type="entry name" value="Chemotaxis_MeTrfase_CheR"/>
</dbReference>
<dbReference type="EMBL" id="AAOE01000006">
    <property type="protein sequence ID" value="EAR10096.1"/>
    <property type="molecule type" value="Genomic_DNA"/>
</dbReference>
<gene>
    <name evidence="8" type="ORF">MED297_08406</name>
</gene>
<dbReference type="InterPro" id="IPR000780">
    <property type="entry name" value="CheR_MeTrfase"/>
</dbReference>
<dbReference type="Gene3D" id="3.40.50.150">
    <property type="entry name" value="Vaccinia Virus protein VP39"/>
    <property type="match status" value="1"/>
</dbReference>
<feature type="binding site" evidence="6">
    <location>
        <position position="85"/>
    </location>
    <ligand>
        <name>S-adenosyl-L-methionine</name>
        <dbReference type="ChEBI" id="CHEBI:59789"/>
    </ligand>
</feature>
<evidence type="ECO:0000256" key="6">
    <source>
        <dbReference type="PIRSR" id="PIRSR000410-1"/>
    </source>
</evidence>
<dbReference type="PANTHER" id="PTHR24422:SF26">
    <property type="entry name" value="CHEMOTAXIS PROTEIN METHYLTRANSFERASE"/>
    <property type="match status" value="1"/>
</dbReference>
<dbReference type="SUPFAM" id="SSF47757">
    <property type="entry name" value="Chemotaxis receptor methyltransferase CheR, N-terminal domain"/>
    <property type="match status" value="1"/>
</dbReference>
<dbReference type="Proteomes" id="UP000005953">
    <property type="component" value="Unassembled WGS sequence"/>
</dbReference>
<dbReference type="InterPro" id="IPR050903">
    <property type="entry name" value="Bact_Chemotaxis_MeTrfase"/>
</dbReference>
<dbReference type="InterPro" id="IPR022641">
    <property type="entry name" value="CheR_N"/>
</dbReference>
<evidence type="ECO:0000256" key="5">
    <source>
        <dbReference type="PIRNR" id="PIRNR000410"/>
    </source>
</evidence>
<dbReference type="GO" id="GO:0008983">
    <property type="term" value="F:protein-glutamate O-methyltransferase activity"/>
    <property type="evidence" value="ECO:0007669"/>
    <property type="project" value="UniProtKB-EC"/>
</dbReference>
<dbReference type="PANTHER" id="PTHR24422">
    <property type="entry name" value="CHEMOTAXIS PROTEIN METHYLTRANSFERASE"/>
    <property type="match status" value="1"/>
</dbReference>
<evidence type="ECO:0000256" key="1">
    <source>
        <dbReference type="ARBA" id="ARBA00001541"/>
    </source>
</evidence>
<evidence type="ECO:0000256" key="4">
    <source>
        <dbReference type="ARBA" id="ARBA00022691"/>
    </source>
</evidence>
<evidence type="ECO:0000256" key="3">
    <source>
        <dbReference type="ARBA" id="ARBA00022679"/>
    </source>
</evidence>
<dbReference type="EC" id="2.1.1.80" evidence="5"/>
<feature type="binding site" evidence="6">
    <location>
        <position position="83"/>
    </location>
    <ligand>
        <name>S-adenosyl-L-methionine</name>
        <dbReference type="ChEBI" id="CHEBI:59789"/>
    </ligand>
</feature>
<dbReference type="HOGENOM" id="CLU_025854_0_0_6"/>
<proteinExistence type="predicted"/>
<feature type="binding site" evidence="6">
    <location>
        <begin position="204"/>
        <end position="205"/>
    </location>
    <ligand>
        <name>S-adenosyl-L-methionine</name>
        <dbReference type="ChEBI" id="CHEBI:59789"/>
    </ligand>
</feature>
<organism evidence="8 9">
    <name type="scientific">Reinekea blandensis MED297</name>
    <dbReference type="NCBI Taxonomy" id="314283"/>
    <lineage>
        <taxon>Bacteria</taxon>
        <taxon>Pseudomonadati</taxon>
        <taxon>Pseudomonadota</taxon>
        <taxon>Gammaproteobacteria</taxon>
        <taxon>Oceanospirillales</taxon>
        <taxon>Saccharospirillaceae</taxon>
        <taxon>Reinekea</taxon>
    </lineage>
</organism>
<feature type="binding site" evidence="6">
    <location>
        <position position="89"/>
    </location>
    <ligand>
        <name>S-adenosyl-L-methionine</name>
        <dbReference type="ChEBI" id="CHEBI:59789"/>
    </ligand>
</feature>
<sequence>MTMTARVSTGPILHDRDFRRVQKHLYEHAGIHLSDGKKPLVASRLLSRLKASGLSTYADYIDHTLDNPESAEHQALIDSLTTNETYFFREPEHFTFLEQLLAEHRNKKHWRIWSGASSTGEEIYSLAMVLADHLGLNGQWEVVGTDLSHKVIAEAVRGHYPMSRHEGISLQRLKRYCLKGVGPQEGTLLIDDALKRHVRFSIRNLMQSTRSEERYDIIFLRNVMIYFNNASKQTVLNNVLRQLKVGGYFFISHTESLMNTTHRLEPVKSSIYRLTE</sequence>